<dbReference type="Proteomes" id="UP000663832">
    <property type="component" value="Unassembled WGS sequence"/>
</dbReference>
<protein>
    <recommendedName>
        <fullName evidence="1">UBC core domain-containing protein</fullName>
    </recommendedName>
</protein>
<dbReference type="PROSITE" id="PS50127">
    <property type="entry name" value="UBC_2"/>
    <property type="match status" value="1"/>
</dbReference>
<dbReference type="InterPro" id="IPR016135">
    <property type="entry name" value="UBQ-conjugating_enzyme/RWD"/>
</dbReference>
<evidence type="ECO:0000313" key="3">
    <source>
        <dbReference type="EMBL" id="CAF1399081.1"/>
    </source>
</evidence>
<dbReference type="EMBL" id="CAJNOM010000370">
    <property type="protein sequence ID" value="CAF1399081.1"/>
    <property type="molecule type" value="Genomic_DNA"/>
</dbReference>
<dbReference type="SMART" id="SM00212">
    <property type="entry name" value="UBCc"/>
    <property type="match status" value="1"/>
</dbReference>
<dbReference type="InterPro" id="IPR000608">
    <property type="entry name" value="UBC"/>
</dbReference>
<dbReference type="OrthoDB" id="9973183at2759"/>
<dbReference type="EMBL" id="CAJNOI010000017">
    <property type="protein sequence ID" value="CAF0816918.1"/>
    <property type="molecule type" value="Genomic_DNA"/>
</dbReference>
<dbReference type="Proteomes" id="UP000663877">
    <property type="component" value="Unassembled WGS sequence"/>
</dbReference>
<proteinExistence type="predicted"/>
<organism evidence="3 4">
    <name type="scientific">Adineta steineri</name>
    <dbReference type="NCBI Taxonomy" id="433720"/>
    <lineage>
        <taxon>Eukaryota</taxon>
        <taxon>Metazoa</taxon>
        <taxon>Spiralia</taxon>
        <taxon>Gnathifera</taxon>
        <taxon>Rotifera</taxon>
        <taxon>Eurotatoria</taxon>
        <taxon>Bdelloidea</taxon>
        <taxon>Adinetida</taxon>
        <taxon>Adinetidae</taxon>
        <taxon>Adineta</taxon>
    </lineage>
</organism>
<comment type="caution">
    <text evidence="3">The sequence shown here is derived from an EMBL/GenBank/DDBJ whole genome shotgun (WGS) entry which is preliminary data.</text>
</comment>
<dbReference type="SUPFAM" id="SSF54495">
    <property type="entry name" value="UBC-like"/>
    <property type="match status" value="1"/>
</dbReference>
<evidence type="ECO:0000313" key="4">
    <source>
        <dbReference type="Proteomes" id="UP000663832"/>
    </source>
</evidence>
<gene>
    <name evidence="2" type="ORF">BJG266_LOCUS6042</name>
    <name evidence="3" type="ORF">QVE165_LOCUS36651</name>
</gene>
<evidence type="ECO:0000259" key="1">
    <source>
        <dbReference type="PROSITE" id="PS50127"/>
    </source>
</evidence>
<dbReference type="Gene3D" id="3.10.110.10">
    <property type="entry name" value="Ubiquitin Conjugating Enzyme"/>
    <property type="match status" value="1"/>
</dbReference>
<accession>A0A815KXM8</accession>
<keyword evidence="4" id="KW-1185">Reference proteome</keyword>
<dbReference type="InterPro" id="IPR050113">
    <property type="entry name" value="Ub_conjugating_enzyme"/>
</dbReference>
<name>A0A815KXM8_9BILA</name>
<dbReference type="Pfam" id="PF00179">
    <property type="entry name" value="UQ_con"/>
    <property type="match status" value="1"/>
</dbReference>
<evidence type="ECO:0000313" key="2">
    <source>
        <dbReference type="EMBL" id="CAF0816918.1"/>
    </source>
</evidence>
<feature type="domain" description="UBC core" evidence="1">
    <location>
        <begin position="24"/>
        <end position="174"/>
    </location>
</feature>
<sequence length="177" mass="20246">MSESTLNKRLYTDLNRLKLCNKADAEVRFLCEKTPFDNDDDDDDDNMSGDAAKATEYSVIGQIFPNSEIYKIAAYRIEMKLPKTFPLVPPQVRFLTPIYHPNIEEKGDFCNDLLVKTAKWLPTTSLIDIVKIVVKHVDEPDADNPVRAALGVEYKTNRPEFDRHALEYVKKHGLSRS</sequence>
<reference evidence="3" key="1">
    <citation type="submission" date="2021-02" db="EMBL/GenBank/DDBJ databases">
        <authorList>
            <person name="Nowell W R."/>
        </authorList>
    </citation>
    <scope>NUCLEOTIDE SEQUENCE</scope>
</reference>
<dbReference type="PANTHER" id="PTHR24067">
    <property type="entry name" value="UBIQUITIN-CONJUGATING ENZYME E2"/>
    <property type="match status" value="1"/>
</dbReference>
<dbReference type="AlphaFoldDB" id="A0A815KXM8"/>